<proteinExistence type="predicted"/>
<organism evidence="1 2">
    <name type="scientific">Acetobacter fabarum</name>
    <dbReference type="NCBI Taxonomy" id="483199"/>
    <lineage>
        <taxon>Bacteria</taxon>
        <taxon>Pseudomonadati</taxon>
        <taxon>Pseudomonadota</taxon>
        <taxon>Alphaproteobacteria</taxon>
        <taxon>Acetobacterales</taxon>
        <taxon>Acetobacteraceae</taxon>
        <taxon>Acetobacter</taxon>
    </lineage>
</organism>
<name>A0A269XXT7_9PROT</name>
<evidence type="ECO:0000313" key="2">
    <source>
        <dbReference type="Proteomes" id="UP000216151"/>
    </source>
</evidence>
<accession>A0A269XXT7</accession>
<dbReference type="EMBL" id="NCXK01000014">
    <property type="protein sequence ID" value="PAK77661.1"/>
    <property type="molecule type" value="Genomic_DNA"/>
</dbReference>
<sequence>MPAINNDMGGARLRAAFIQDLRNFVDNTDVIHAAVDSDLYWFPEMLALARRADDLATRLEEWACLALFYAAQAPSGTLFLQ</sequence>
<gene>
    <name evidence="1" type="ORF">B8X00_10000</name>
</gene>
<protein>
    <submittedName>
        <fullName evidence="1">Uncharacterized protein</fullName>
    </submittedName>
</protein>
<dbReference type="Proteomes" id="UP000216151">
    <property type="component" value="Unassembled WGS sequence"/>
</dbReference>
<keyword evidence="2" id="KW-1185">Reference proteome</keyword>
<comment type="caution">
    <text evidence="1">The sequence shown here is derived from an EMBL/GenBank/DDBJ whole genome shotgun (WGS) entry which is preliminary data.</text>
</comment>
<evidence type="ECO:0000313" key="1">
    <source>
        <dbReference type="EMBL" id="PAK77661.1"/>
    </source>
</evidence>
<dbReference type="AlphaFoldDB" id="A0A269XXT7"/>
<reference evidence="1 2" key="1">
    <citation type="submission" date="2017-04" db="EMBL/GenBank/DDBJ databases">
        <title>Kefir bacterial isolates.</title>
        <authorList>
            <person name="Kim Y."/>
            <person name="Blasche S."/>
            <person name="Patil K.R."/>
        </authorList>
    </citation>
    <scope>NUCLEOTIDE SEQUENCE [LARGE SCALE GENOMIC DNA]</scope>
    <source>
        <strain evidence="1 2">KR</strain>
    </source>
</reference>